<proteinExistence type="inferred from homology"/>
<reference evidence="13 14" key="1">
    <citation type="journal article" date="2023" name="Sci. Data">
        <title>Genome assembly of the Korean intertidal mud-creeper Batillaria attramentaria.</title>
        <authorList>
            <person name="Patra A.K."/>
            <person name="Ho P.T."/>
            <person name="Jun S."/>
            <person name="Lee S.J."/>
            <person name="Kim Y."/>
            <person name="Won Y.J."/>
        </authorList>
    </citation>
    <scope>NUCLEOTIDE SEQUENCE [LARGE SCALE GENOMIC DNA]</scope>
    <source>
        <strain evidence="13">Wonlab-2016</strain>
    </source>
</reference>
<feature type="compositionally biased region" description="Basic residues" evidence="10">
    <location>
        <begin position="513"/>
        <end position="537"/>
    </location>
</feature>
<gene>
    <name evidence="13" type="ORF">BaRGS_00028353</name>
</gene>
<dbReference type="InterPro" id="IPR018933">
    <property type="entry name" value="Netrin_module_non-TIMP"/>
</dbReference>
<evidence type="ECO:0000256" key="3">
    <source>
        <dbReference type="ARBA" id="ARBA00022473"/>
    </source>
</evidence>
<dbReference type="Proteomes" id="UP001519460">
    <property type="component" value="Unassembled WGS sequence"/>
</dbReference>
<dbReference type="PANTHER" id="PTHR11309">
    <property type="entry name" value="FRIZZLED"/>
    <property type="match status" value="1"/>
</dbReference>
<evidence type="ECO:0000256" key="1">
    <source>
        <dbReference type="ARBA" id="ARBA00004613"/>
    </source>
</evidence>
<feature type="disulfide bond" evidence="9">
    <location>
        <begin position="177"/>
        <end position="201"/>
    </location>
</feature>
<dbReference type="GO" id="GO:0016055">
    <property type="term" value="P:Wnt signaling pathway"/>
    <property type="evidence" value="ECO:0007669"/>
    <property type="project" value="UniProtKB-KW"/>
</dbReference>
<comment type="similarity">
    <text evidence="2">Belongs to the secreted frizzled-related protein (sFRP) family.</text>
</comment>
<dbReference type="Gene3D" id="1.10.2000.10">
    <property type="entry name" value="Frizzled cysteine-rich domain"/>
    <property type="match status" value="1"/>
</dbReference>
<accession>A0ABD0K0C1</accession>
<dbReference type="PROSITE" id="PS50038">
    <property type="entry name" value="FZ"/>
    <property type="match status" value="1"/>
</dbReference>
<evidence type="ECO:0000256" key="9">
    <source>
        <dbReference type="PROSITE-ProRule" id="PRU00090"/>
    </source>
</evidence>
<evidence type="ECO:0000256" key="10">
    <source>
        <dbReference type="SAM" id="MobiDB-lite"/>
    </source>
</evidence>
<evidence type="ECO:0000313" key="13">
    <source>
        <dbReference type="EMBL" id="KAK7480434.1"/>
    </source>
</evidence>
<comment type="subcellular location">
    <subcellularLocation>
        <location evidence="1">Secreted</location>
    </subcellularLocation>
</comment>
<dbReference type="InterPro" id="IPR008993">
    <property type="entry name" value="TIMP-like_OB-fold"/>
</dbReference>
<evidence type="ECO:0000256" key="8">
    <source>
        <dbReference type="ARBA" id="ARBA00023157"/>
    </source>
</evidence>
<dbReference type="InterPro" id="IPR036790">
    <property type="entry name" value="Frizzled_dom_sf"/>
</dbReference>
<name>A0ABD0K0C1_9CAEN</name>
<keyword evidence="4" id="KW-0964">Secreted</keyword>
<comment type="caution">
    <text evidence="13">The sequence shown here is derived from an EMBL/GenBank/DDBJ whole genome shotgun (WGS) entry which is preliminary data.</text>
</comment>
<evidence type="ECO:0000256" key="2">
    <source>
        <dbReference type="ARBA" id="ARBA00010054"/>
    </source>
</evidence>
<dbReference type="Gene3D" id="2.40.50.120">
    <property type="match status" value="2"/>
</dbReference>
<dbReference type="AlphaFoldDB" id="A0ABD0K0C1"/>
<feature type="domain" description="NTR" evidence="12">
    <location>
        <begin position="372"/>
        <end position="494"/>
    </location>
</feature>
<dbReference type="Pfam" id="PF01392">
    <property type="entry name" value="Fz"/>
    <property type="match status" value="1"/>
</dbReference>
<dbReference type="InterPro" id="IPR001134">
    <property type="entry name" value="Netrin_domain"/>
</dbReference>
<dbReference type="InterPro" id="IPR020067">
    <property type="entry name" value="Frizzled_dom"/>
</dbReference>
<keyword evidence="8 9" id="KW-1015">Disulfide bond</keyword>
<feature type="domain" description="NTR" evidence="12">
    <location>
        <begin position="224"/>
        <end position="346"/>
    </location>
</feature>
<dbReference type="SMART" id="SM00063">
    <property type="entry name" value="FRI"/>
    <property type="match status" value="1"/>
</dbReference>
<keyword evidence="7" id="KW-0221">Differentiation</keyword>
<protein>
    <submittedName>
        <fullName evidence="13">Uncharacterized protein</fullName>
    </submittedName>
</protein>
<dbReference type="SUPFAM" id="SSF63501">
    <property type="entry name" value="Frizzled cysteine-rich domain"/>
    <property type="match status" value="1"/>
</dbReference>
<dbReference type="InterPro" id="IPR015526">
    <property type="entry name" value="Frizzled/SFRP"/>
</dbReference>
<evidence type="ECO:0000259" key="12">
    <source>
        <dbReference type="PROSITE" id="PS50189"/>
    </source>
</evidence>
<keyword evidence="14" id="KW-1185">Reference proteome</keyword>
<evidence type="ECO:0000259" key="11">
    <source>
        <dbReference type="PROSITE" id="PS50038"/>
    </source>
</evidence>
<dbReference type="SUPFAM" id="SSF50242">
    <property type="entry name" value="TIMP-like"/>
    <property type="match status" value="2"/>
</dbReference>
<keyword evidence="6" id="KW-0732">Signal</keyword>
<evidence type="ECO:0000256" key="7">
    <source>
        <dbReference type="ARBA" id="ARBA00022782"/>
    </source>
</evidence>
<comment type="caution">
    <text evidence="9">Lacks conserved residue(s) required for the propagation of feature annotation.</text>
</comment>
<evidence type="ECO:0000313" key="14">
    <source>
        <dbReference type="Proteomes" id="UP001519460"/>
    </source>
</evidence>
<dbReference type="PANTHER" id="PTHR11309:SF148">
    <property type="entry name" value="SECRETED FRIZZLED-RELATED PROTEIN 1"/>
    <property type="match status" value="1"/>
</dbReference>
<feature type="domain" description="FZ" evidence="11">
    <location>
        <begin position="97"/>
        <end position="214"/>
    </location>
</feature>
<dbReference type="FunFam" id="1.10.2000.10:FF:000001">
    <property type="entry name" value="secreted frizzled-related protein 2"/>
    <property type="match status" value="1"/>
</dbReference>
<evidence type="ECO:0000256" key="4">
    <source>
        <dbReference type="ARBA" id="ARBA00022525"/>
    </source>
</evidence>
<feature type="region of interest" description="Disordered" evidence="10">
    <location>
        <begin position="504"/>
        <end position="556"/>
    </location>
</feature>
<keyword evidence="3" id="KW-0217">Developmental protein</keyword>
<sequence length="556" mass="62389">MGPQTERPSLWSACTCHCITASLVVATMTWMTQMTTASAAAAGNDDGEVVTHYGSYNNHGYNSYGGSYGGYGNAGYGLSDSYLADFNEEWATMSGRVQRPKCVDIPANLTLCQDIGYDKMTLPNLLQHDSLSEVTQQARSWVPLVNLRCHPDTQVFLCSLFSPVCLDREIFPCRTLCESVRDNCLARMKHYGFDWPVMLKCDKFPEDNDMCIKLIHDVKPDNNCSACKHPMTYEALIDNSCRSDFVARVKFDKNEVRDGDRALILKKSKRFYKKENITKRERSAMEPILAGGADCHCDVINDTSNRYLMMGAKQGDQLVVNYIIEFQKKNKEFKRALKNIRKGKVCEGIIEVLTINPDKNDRKDKQQGDGKCAACRMPVKYDTIVESYCLADFVLRVSVTGVEAKDGHLALLMKKRRKNFKKGAITRKEEKSMVPLLDGDEGCKCDLVANTKSKYLIFGNKRDDKYYVNYVIEFDKKDKDFKKALRSIRKGDVCLGLLQGTNMGGSDGGDKKKGGRSRKGKKRKKGKNRKKGRKGRKNKDNGDGTPPDSNSASSGK</sequence>
<dbReference type="EMBL" id="JACVVK020000282">
    <property type="protein sequence ID" value="KAK7480434.1"/>
    <property type="molecule type" value="Genomic_DNA"/>
</dbReference>
<feature type="disulfide bond" evidence="9">
    <location>
        <begin position="112"/>
        <end position="158"/>
    </location>
</feature>
<dbReference type="GO" id="GO:0005576">
    <property type="term" value="C:extracellular region"/>
    <property type="evidence" value="ECO:0007669"/>
    <property type="project" value="UniProtKB-SubCell"/>
</dbReference>
<evidence type="ECO:0000256" key="6">
    <source>
        <dbReference type="ARBA" id="ARBA00022729"/>
    </source>
</evidence>
<organism evidence="13 14">
    <name type="scientific">Batillaria attramentaria</name>
    <dbReference type="NCBI Taxonomy" id="370345"/>
    <lineage>
        <taxon>Eukaryota</taxon>
        <taxon>Metazoa</taxon>
        <taxon>Spiralia</taxon>
        <taxon>Lophotrochozoa</taxon>
        <taxon>Mollusca</taxon>
        <taxon>Gastropoda</taxon>
        <taxon>Caenogastropoda</taxon>
        <taxon>Sorbeoconcha</taxon>
        <taxon>Cerithioidea</taxon>
        <taxon>Batillariidae</taxon>
        <taxon>Batillaria</taxon>
    </lineage>
</organism>
<dbReference type="Pfam" id="PF01759">
    <property type="entry name" value="NTR"/>
    <property type="match status" value="2"/>
</dbReference>
<evidence type="ECO:0000256" key="5">
    <source>
        <dbReference type="ARBA" id="ARBA00022687"/>
    </source>
</evidence>
<feature type="compositionally biased region" description="Polar residues" evidence="10">
    <location>
        <begin position="547"/>
        <end position="556"/>
    </location>
</feature>
<keyword evidence="5" id="KW-0879">Wnt signaling pathway</keyword>
<dbReference type="GO" id="GO:0030154">
    <property type="term" value="P:cell differentiation"/>
    <property type="evidence" value="ECO:0007669"/>
    <property type="project" value="UniProtKB-KW"/>
</dbReference>
<dbReference type="PROSITE" id="PS50189">
    <property type="entry name" value="NTR"/>
    <property type="match status" value="2"/>
</dbReference>